<dbReference type="CDD" id="cd01734">
    <property type="entry name" value="YlxS_C"/>
    <property type="match status" value="1"/>
</dbReference>
<comment type="caution">
    <text evidence="6">The sequence shown here is derived from an EMBL/GenBank/DDBJ whole genome shotgun (WGS) entry which is preliminary data.</text>
</comment>
<dbReference type="SUPFAM" id="SSF74942">
    <property type="entry name" value="YhbC-like, C-terminal domain"/>
    <property type="match status" value="1"/>
</dbReference>
<sequence length="143" mass="16373">MLINQDLQIKIQKLIESFDCKLYDIATLKENDNQILRIFVTKKPPISLDDCQEISLALSPLLDVEIPESKSYFLEVSSPGIERALKTKEHFCDAIGELLKIKTFAKEEFKGKLLAVNGDNLELENEITIPLDTIKKAQTYFIW</sequence>
<dbReference type="RefSeq" id="WP_250604984.1">
    <property type="nucleotide sequence ID" value="NZ_JAMOKX010000007.1"/>
</dbReference>
<dbReference type="Proteomes" id="UP001057522">
    <property type="component" value="Unassembled WGS sequence"/>
</dbReference>
<dbReference type="InterPro" id="IPR003728">
    <property type="entry name" value="Ribosome_maturation_RimP"/>
</dbReference>
<dbReference type="Gene3D" id="3.30.300.70">
    <property type="entry name" value="RimP-like superfamily, N-terminal"/>
    <property type="match status" value="1"/>
</dbReference>
<dbReference type="Gene3D" id="2.30.30.180">
    <property type="entry name" value="Ribosome maturation factor RimP, C-terminal domain"/>
    <property type="match status" value="1"/>
</dbReference>
<dbReference type="PANTHER" id="PTHR33867:SF1">
    <property type="entry name" value="RIBOSOME MATURATION FACTOR RIMP"/>
    <property type="match status" value="1"/>
</dbReference>
<dbReference type="InterPro" id="IPR036847">
    <property type="entry name" value="RimP_C_sf"/>
</dbReference>
<keyword evidence="2 3" id="KW-0690">Ribosome biogenesis</keyword>
<proteinExistence type="inferred from homology"/>
<evidence type="ECO:0000256" key="1">
    <source>
        <dbReference type="ARBA" id="ARBA00022490"/>
    </source>
</evidence>
<dbReference type="SUPFAM" id="SSF75420">
    <property type="entry name" value="YhbC-like, N-terminal domain"/>
    <property type="match status" value="1"/>
</dbReference>
<dbReference type="PANTHER" id="PTHR33867">
    <property type="entry name" value="RIBOSOME MATURATION FACTOR RIMP"/>
    <property type="match status" value="1"/>
</dbReference>
<evidence type="ECO:0000256" key="2">
    <source>
        <dbReference type="ARBA" id="ARBA00022517"/>
    </source>
</evidence>
<comment type="function">
    <text evidence="3">Required for maturation of 30S ribosomal subunits.</text>
</comment>
<accession>A0ABT0TVZ0</accession>
<dbReference type="InterPro" id="IPR028989">
    <property type="entry name" value="RimP_N"/>
</dbReference>
<dbReference type="InterPro" id="IPR035956">
    <property type="entry name" value="RimP_N_sf"/>
</dbReference>
<evidence type="ECO:0000313" key="7">
    <source>
        <dbReference type="Proteomes" id="UP001057522"/>
    </source>
</evidence>
<comment type="subcellular location">
    <subcellularLocation>
        <location evidence="3">Cytoplasm</location>
    </subcellularLocation>
</comment>
<organism evidence="6 7">
    <name type="scientific">Helicobacter colisuis</name>
    <dbReference type="NCBI Taxonomy" id="2949739"/>
    <lineage>
        <taxon>Bacteria</taxon>
        <taxon>Pseudomonadati</taxon>
        <taxon>Campylobacterota</taxon>
        <taxon>Epsilonproteobacteria</taxon>
        <taxon>Campylobacterales</taxon>
        <taxon>Helicobacteraceae</taxon>
        <taxon>Helicobacter</taxon>
    </lineage>
</organism>
<feature type="domain" description="Ribosome maturation factor RimP N-terminal" evidence="4">
    <location>
        <begin position="11"/>
        <end position="82"/>
    </location>
</feature>
<keyword evidence="7" id="KW-1185">Reference proteome</keyword>
<feature type="domain" description="Ribosome maturation factor RimP C-terminal" evidence="5">
    <location>
        <begin position="85"/>
        <end position="140"/>
    </location>
</feature>
<gene>
    <name evidence="3" type="primary">rimP</name>
    <name evidence="6" type="ORF">NCR95_07910</name>
</gene>
<name>A0ABT0TVZ0_9HELI</name>
<comment type="similarity">
    <text evidence="3">Belongs to the RimP family.</text>
</comment>
<evidence type="ECO:0000259" key="4">
    <source>
        <dbReference type="Pfam" id="PF02576"/>
    </source>
</evidence>
<dbReference type="HAMAP" id="MF_01077">
    <property type="entry name" value="RimP"/>
    <property type="match status" value="1"/>
</dbReference>
<dbReference type="InterPro" id="IPR028998">
    <property type="entry name" value="RimP_C"/>
</dbReference>
<keyword evidence="1 3" id="KW-0963">Cytoplasm</keyword>
<evidence type="ECO:0000256" key="3">
    <source>
        <dbReference type="HAMAP-Rule" id="MF_01077"/>
    </source>
</evidence>
<dbReference type="EMBL" id="JAMOKX010000007">
    <property type="protein sequence ID" value="MCL9820084.1"/>
    <property type="molecule type" value="Genomic_DNA"/>
</dbReference>
<evidence type="ECO:0000259" key="5">
    <source>
        <dbReference type="Pfam" id="PF17384"/>
    </source>
</evidence>
<dbReference type="Pfam" id="PF02576">
    <property type="entry name" value="RimP_N"/>
    <property type="match status" value="1"/>
</dbReference>
<evidence type="ECO:0000313" key="6">
    <source>
        <dbReference type="EMBL" id="MCL9820084.1"/>
    </source>
</evidence>
<protein>
    <recommendedName>
        <fullName evidence="3">Ribosome maturation factor RimP</fullName>
    </recommendedName>
</protein>
<reference evidence="6" key="1">
    <citation type="submission" date="2022-06" db="EMBL/GenBank/DDBJ databases">
        <title>Helicobacter colisuis sp. nov.</title>
        <authorList>
            <person name="Papic B."/>
            <person name="Gruntar I."/>
        </authorList>
    </citation>
    <scope>NUCLEOTIDE SEQUENCE</scope>
    <source>
        <strain evidence="6">11154-15</strain>
    </source>
</reference>
<dbReference type="Pfam" id="PF17384">
    <property type="entry name" value="DUF150_C"/>
    <property type="match status" value="1"/>
</dbReference>